<gene>
    <name evidence="2" type="ORF">VM95_13565</name>
</gene>
<dbReference type="EMBL" id="JZKH01000023">
    <property type="protein sequence ID" value="KJS61626.1"/>
    <property type="molecule type" value="Genomic_DNA"/>
</dbReference>
<dbReference type="RefSeq" id="WP_045696126.1">
    <property type="nucleotide sequence ID" value="NZ_JZKH01000023.1"/>
</dbReference>
<comment type="caution">
    <text evidence="2">The sequence shown here is derived from an EMBL/GenBank/DDBJ whole genome shotgun (WGS) entry which is preliminary data.</text>
</comment>
<dbReference type="Gene3D" id="3.30.1460.30">
    <property type="entry name" value="YgaC/TfoX-N like chaperone"/>
    <property type="match status" value="1"/>
</dbReference>
<evidence type="ECO:0000313" key="2">
    <source>
        <dbReference type="EMBL" id="KJS61626.1"/>
    </source>
</evidence>
<evidence type="ECO:0000313" key="3">
    <source>
        <dbReference type="Proteomes" id="UP000033699"/>
    </source>
</evidence>
<name>A0A0F2TGF9_STRR3</name>
<dbReference type="Pfam" id="PF04993">
    <property type="entry name" value="TfoX_N"/>
    <property type="match status" value="1"/>
</dbReference>
<dbReference type="InterPro" id="IPR007076">
    <property type="entry name" value="TfoX_N"/>
</dbReference>
<dbReference type="Proteomes" id="UP000033699">
    <property type="component" value="Unassembled WGS sequence"/>
</dbReference>
<dbReference type="PATRIC" id="fig|359131.3.peg.2966"/>
<organism evidence="2 3">
    <name type="scientific">Streptomyces rubellomurinus (strain ATCC 31215)</name>
    <dbReference type="NCBI Taxonomy" id="359131"/>
    <lineage>
        <taxon>Bacteria</taxon>
        <taxon>Bacillati</taxon>
        <taxon>Actinomycetota</taxon>
        <taxon>Actinomycetes</taxon>
        <taxon>Kitasatosporales</taxon>
        <taxon>Streptomycetaceae</taxon>
        <taxon>Streptomyces</taxon>
    </lineage>
</organism>
<evidence type="ECO:0000259" key="1">
    <source>
        <dbReference type="Pfam" id="PF04993"/>
    </source>
</evidence>
<dbReference type="AlphaFoldDB" id="A0A0F2TGF9"/>
<sequence>MAVDRTDPEHRFAALVEELKDLPGVRPPAAGRRRFGADALTADGHIFAMLSAGRLVLKLPRARVDDLVAAGAGAHFDAGKGKPMREWLALDPAADLPWPQLAREAHAFVHGSA</sequence>
<proteinExistence type="predicted"/>
<accession>A0A0F2TGF9</accession>
<dbReference type="SUPFAM" id="SSF159894">
    <property type="entry name" value="YgaC/TfoX-N like"/>
    <property type="match status" value="1"/>
</dbReference>
<reference evidence="2 3" key="1">
    <citation type="submission" date="2015-02" db="EMBL/GenBank/DDBJ databases">
        <authorList>
            <person name="Ju K.-S."/>
            <person name="Doroghazi J.R."/>
            <person name="Metcalf W."/>
        </authorList>
    </citation>
    <scope>NUCLEOTIDE SEQUENCE [LARGE SCALE GENOMIC DNA]</scope>
    <source>
        <strain evidence="2 3">ATCC 31215</strain>
    </source>
</reference>
<dbReference type="OrthoDB" id="8779526at2"/>
<protein>
    <recommendedName>
        <fullName evidence="1">TfoX N-terminal domain-containing protein</fullName>
    </recommendedName>
</protein>
<feature type="domain" description="TfoX N-terminal" evidence="1">
    <location>
        <begin position="29"/>
        <end position="93"/>
    </location>
</feature>
<keyword evidence="3" id="KW-1185">Reference proteome</keyword>